<organism evidence="1 2">
    <name type="scientific">Dreissena polymorpha</name>
    <name type="common">Zebra mussel</name>
    <name type="synonym">Mytilus polymorpha</name>
    <dbReference type="NCBI Taxonomy" id="45954"/>
    <lineage>
        <taxon>Eukaryota</taxon>
        <taxon>Metazoa</taxon>
        <taxon>Spiralia</taxon>
        <taxon>Lophotrochozoa</taxon>
        <taxon>Mollusca</taxon>
        <taxon>Bivalvia</taxon>
        <taxon>Autobranchia</taxon>
        <taxon>Heteroconchia</taxon>
        <taxon>Euheterodonta</taxon>
        <taxon>Imparidentia</taxon>
        <taxon>Neoheterodontei</taxon>
        <taxon>Myida</taxon>
        <taxon>Dreissenoidea</taxon>
        <taxon>Dreissenidae</taxon>
        <taxon>Dreissena</taxon>
    </lineage>
</organism>
<proteinExistence type="predicted"/>
<sequence>MMESLMTLCHYCLLDNVSPVSIGQQVPSSIIRTELLQDLQKISLTSSMCLILLQEYVG</sequence>
<dbReference type="AlphaFoldDB" id="A0A9D4D1H4"/>
<name>A0A9D4D1H4_DREPO</name>
<reference evidence="1" key="1">
    <citation type="journal article" date="2019" name="bioRxiv">
        <title>The Genome of the Zebra Mussel, Dreissena polymorpha: A Resource for Invasive Species Research.</title>
        <authorList>
            <person name="McCartney M.A."/>
            <person name="Auch B."/>
            <person name="Kono T."/>
            <person name="Mallez S."/>
            <person name="Zhang Y."/>
            <person name="Obille A."/>
            <person name="Becker A."/>
            <person name="Abrahante J.E."/>
            <person name="Garbe J."/>
            <person name="Badalamenti J.P."/>
            <person name="Herman A."/>
            <person name="Mangelson H."/>
            <person name="Liachko I."/>
            <person name="Sullivan S."/>
            <person name="Sone E.D."/>
            <person name="Koren S."/>
            <person name="Silverstein K.A.T."/>
            <person name="Beckman K.B."/>
            <person name="Gohl D.M."/>
        </authorList>
    </citation>
    <scope>NUCLEOTIDE SEQUENCE</scope>
    <source>
        <strain evidence="1">Duluth1</strain>
        <tissue evidence="1">Whole animal</tissue>
    </source>
</reference>
<protein>
    <submittedName>
        <fullName evidence="1">Uncharacterized protein</fullName>
    </submittedName>
</protein>
<dbReference type="Proteomes" id="UP000828390">
    <property type="component" value="Unassembled WGS sequence"/>
</dbReference>
<evidence type="ECO:0000313" key="1">
    <source>
        <dbReference type="EMBL" id="KAH3737087.1"/>
    </source>
</evidence>
<reference evidence="1" key="2">
    <citation type="submission" date="2020-11" db="EMBL/GenBank/DDBJ databases">
        <authorList>
            <person name="McCartney M.A."/>
            <person name="Auch B."/>
            <person name="Kono T."/>
            <person name="Mallez S."/>
            <person name="Becker A."/>
            <person name="Gohl D.M."/>
            <person name="Silverstein K.A.T."/>
            <person name="Koren S."/>
            <person name="Bechman K.B."/>
            <person name="Herman A."/>
            <person name="Abrahante J.E."/>
            <person name="Garbe J."/>
        </authorList>
    </citation>
    <scope>NUCLEOTIDE SEQUENCE</scope>
    <source>
        <strain evidence="1">Duluth1</strain>
        <tissue evidence="1">Whole animal</tissue>
    </source>
</reference>
<gene>
    <name evidence="1" type="ORF">DPMN_043663</name>
</gene>
<accession>A0A9D4D1H4</accession>
<comment type="caution">
    <text evidence="1">The sequence shown here is derived from an EMBL/GenBank/DDBJ whole genome shotgun (WGS) entry which is preliminary data.</text>
</comment>
<evidence type="ECO:0000313" key="2">
    <source>
        <dbReference type="Proteomes" id="UP000828390"/>
    </source>
</evidence>
<dbReference type="EMBL" id="JAIWYP010000011">
    <property type="protein sequence ID" value="KAH3737087.1"/>
    <property type="molecule type" value="Genomic_DNA"/>
</dbReference>
<keyword evidence="2" id="KW-1185">Reference proteome</keyword>